<evidence type="ECO:0000256" key="4">
    <source>
        <dbReference type="ARBA" id="ARBA00022801"/>
    </source>
</evidence>
<evidence type="ECO:0000256" key="5">
    <source>
        <dbReference type="ARBA" id="ARBA00023295"/>
    </source>
</evidence>
<proteinExistence type="inferred from homology"/>
<dbReference type="SUPFAM" id="SSF49785">
    <property type="entry name" value="Galactose-binding domain-like"/>
    <property type="match status" value="1"/>
</dbReference>
<accession>L7KH79</accession>
<evidence type="ECO:0000256" key="6">
    <source>
        <dbReference type="SAM" id="MobiDB-lite"/>
    </source>
</evidence>
<dbReference type="RefSeq" id="WP_005169572.1">
    <property type="nucleotide sequence ID" value="NZ_BANR01000003.1"/>
</dbReference>
<feature type="region of interest" description="Disordered" evidence="6">
    <location>
        <begin position="459"/>
        <end position="478"/>
    </location>
</feature>
<dbReference type="OrthoDB" id="9758603at2"/>
<evidence type="ECO:0000313" key="9">
    <source>
        <dbReference type="Proteomes" id="UP000010988"/>
    </source>
</evidence>
<dbReference type="InterPro" id="IPR036156">
    <property type="entry name" value="Beta-gal/glucu_dom_sf"/>
</dbReference>
<dbReference type="InterPro" id="IPR013783">
    <property type="entry name" value="Ig-like_fold"/>
</dbReference>
<evidence type="ECO:0000313" key="8">
    <source>
        <dbReference type="EMBL" id="GAC47048.1"/>
    </source>
</evidence>
<dbReference type="GO" id="GO:0006516">
    <property type="term" value="P:glycoprotein catabolic process"/>
    <property type="evidence" value="ECO:0007669"/>
    <property type="project" value="TreeGrafter"/>
</dbReference>
<dbReference type="Gene3D" id="2.60.40.10">
    <property type="entry name" value="Immunoglobulins"/>
    <property type="match status" value="1"/>
</dbReference>
<dbReference type="EMBL" id="BANR01000003">
    <property type="protein sequence ID" value="GAC47048.1"/>
    <property type="molecule type" value="Genomic_DNA"/>
</dbReference>
<gene>
    <name evidence="8" type="ORF">GOACH_03_00640</name>
</gene>
<sequence>MSQSLAGDGSAHLSYADLEWRVIRTAAGEFDAPPSPWPQHLRELGFHGQCTIADVVAGTEAEPDTPDGYDAADWWLVATTTCAAEAVLDFSGVSWPAQVFIDGSRVADATSMFLPIRCPLDSGTHEVAVRCGSLTAWLSRRRPRGRWRSTLVAEQRLRWSRTSLIGRAPVFGGVPPVIGLWQPAVLRTGPWIETLRVEADAESGVLRVDGRLAQPGSSHDAAVDPDAHLELRSPTEAVVATAPLLFHDMDTCDNVTLHRFTGEARVVDPELWWPHGYGEPNLYRLTLRVSTTHLEREIGFRSIVADHSDHGFALSVNGQPVFCRGAVWVPPSPGHAATDDAIARQLAALRDVGATMVRVVGGLGYERPEFFSLCARYGLLVWQDAMLSTFDPPTELDPIVSAELAHMLDSVSGSPALAVVSGGSETLQQPEMLGVPAHSREIPLVDSLLRTVAKEHTDVPYVPSSPSSGTSADSADGGALAVRNDRGVAHWFGVGGYLRPLSDVQNAGVRFAAECLAFSIPPSDDVIEKYFGSTRVAGHDPRWKQGVPRDRTAAWDFEDVRDFYVTELFGVNPMQVRRVDPSRYLQLGRIAVAEAMAECYAYWRRAPECAGALVLSARDLRPGAGWGLYDSDGRAKLPVAMLRRVWAPVALVLSDGGLAGLRIDLHNDTARQVSGNLSLVAVDPAGNRVINAHKRIDVPAAGSVSLVDADLVGSFTDLTNAYRFGAPAADAAEVEFVTDDGQVLRDVHVICPSAQPVVADISASLEATADPELWALTLTSRRTIRYVCIDAPGWTVSDQCFALAAASPYRVELVPDPTGTHAAPPVPRGRVTSADALDSATFAPATPSTHGAQ</sequence>
<dbReference type="InterPro" id="IPR050887">
    <property type="entry name" value="Beta-mannosidase_GH2"/>
</dbReference>
<name>L7KH79_9ACTN</name>
<keyword evidence="4 8" id="KW-0378">Hydrolase</keyword>
<dbReference type="InterPro" id="IPR006102">
    <property type="entry name" value="Ig-like_GH2"/>
</dbReference>
<dbReference type="InterPro" id="IPR017853">
    <property type="entry name" value="GH"/>
</dbReference>
<evidence type="ECO:0000256" key="3">
    <source>
        <dbReference type="ARBA" id="ARBA00012754"/>
    </source>
</evidence>
<dbReference type="eggNOG" id="COG3250">
    <property type="taxonomic scope" value="Bacteria"/>
</dbReference>
<dbReference type="PANTHER" id="PTHR43730:SF1">
    <property type="entry name" value="BETA-MANNOSIDASE"/>
    <property type="match status" value="1"/>
</dbReference>
<feature type="domain" description="Glycoside hydrolase family 2 immunoglobulin-like beta-sandwich" evidence="7">
    <location>
        <begin position="195"/>
        <end position="301"/>
    </location>
</feature>
<dbReference type="PANTHER" id="PTHR43730">
    <property type="entry name" value="BETA-MANNOSIDASE"/>
    <property type="match status" value="1"/>
</dbReference>
<evidence type="ECO:0000256" key="1">
    <source>
        <dbReference type="ARBA" id="ARBA00000829"/>
    </source>
</evidence>
<evidence type="ECO:0000256" key="2">
    <source>
        <dbReference type="ARBA" id="ARBA00007401"/>
    </source>
</evidence>
<keyword evidence="9" id="KW-1185">Reference proteome</keyword>
<dbReference type="GO" id="GO:0005975">
    <property type="term" value="P:carbohydrate metabolic process"/>
    <property type="evidence" value="ECO:0007669"/>
    <property type="project" value="InterPro"/>
</dbReference>
<dbReference type="SUPFAM" id="SSF49303">
    <property type="entry name" value="beta-Galactosidase/glucuronidase domain"/>
    <property type="match status" value="1"/>
</dbReference>
<dbReference type="GO" id="GO:0004567">
    <property type="term" value="F:beta-mannosidase activity"/>
    <property type="evidence" value="ECO:0007669"/>
    <property type="project" value="UniProtKB-EC"/>
</dbReference>
<keyword evidence="5" id="KW-0326">Glycosidase</keyword>
<comment type="caution">
    <text evidence="8">The sequence shown here is derived from an EMBL/GenBank/DDBJ whole genome shotgun (WGS) entry which is preliminary data.</text>
</comment>
<comment type="similarity">
    <text evidence="2">Belongs to the glycosyl hydrolase 2 family.</text>
</comment>
<feature type="region of interest" description="Disordered" evidence="6">
    <location>
        <begin position="816"/>
        <end position="853"/>
    </location>
</feature>
<dbReference type="SUPFAM" id="SSF51445">
    <property type="entry name" value="(Trans)glycosidases"/>
    <property type="match status" value="1"/>
</dbReference>
<dbReference type="InterPro" id="IPR008979">
    <property type="entry name" value="Galactose-bd-like_sf"/>
</dbReference>
<dbReference type="Pfam" id="PF00703">
    <property type="entry name" value="Glyco_hydro_2"/>
    <property type="match status" value="1"/>
</dbReference>
<dbReference type="Proteomes" id="UP000010988">
    <property type="component" value="Unassembled WGS sequence"/>
</dbReference>
<dbReference type="EC" id="3.2.1.25" evidence="3"/>
<evidence type="ECO:0000259" key="7">
    <source>
        <dbReference type="Pfam" id="PF00703"/>
    </source>
</evidence>
<dbReference type="AlphaFoldDB" id="L7KH79"/>
<dbReference type="STRING" id="1220583.GOACH_03_00640"/>
<reference evidence="8 9" key="1">
    <citation type="submission" date="2012-12" db="EMBL/GenBank/DDBJ databases">
        <title>Whole genome shotgun sequence of Gordonia aichiensis NBRC 108223.</title>
        <authorList>
            <person name="Isaki-Nakamura S."/>
            <person name="Hosoyama A."/>
            <person name="Tsuchikane K."/>
            <person name="Ando Y."/>
            <person name="Baba S."/>
            <person name="Ohji S."/>
            <person name="Hamada M."/>
            <person name="Tamura T."/>
            <person name="Yamazoe A."/>
            <person name="Yamazaki S."/>
            <person name="Fujita N."/>
        </authorList>
    </citation>
    <scope>NUCLEOTIDE SEQUENCE [LARGE SCALE GENOMIC DNA]</scope>
    <source>
        <strain evidence="8 9">NBRC 108223</strain>
    </source>
</reference>
<organism evidence="8 9">
    <name type="scientific">Gordonia aichiensis NBRC 108223</name>
    <dbReference type="NCBI Taxonomy" id="1220583"/>
    <lineage>
        <taxon>Bacteria</taxon>
        <taxon>Bacillati</taxon>
        <taxon>Actinomycetota</taxon>
        <taxon>Actinomycetes</taxon>
        <taxon>Mycobacteriales</taxon>
        <taxon>Gordoniaceae</taxon>
        <taxon>Gordonia</taxon>
    </lineage>
</organism>
<dbReference type="Gene3D" id="3.20.20.80">
    <property type="entry name" value="Glycosidases"/>
    <property type="match status" value="1"/>
</dbReference>
<protein>
    <recommendedName>
        <fullName evidence="3">beta-mannosidase</fullName>
        <ecNumber evidence="3">3.2.1.25</ecNumber>
    </recommendedName>
</protein>
<comment type="catalytic activity">
    <reaction evidence="1">
        <text>Hydrolysis of terminal, non-reducing beta-D-mannose residues in beta-D-mannosides.</text>
        <dbReference type="EC" id="3.2.1.25"/>
    </reaction>
</comment>
<dbReference type="Gene3D" id="2.60.120.260">
    <property type="entry name" value="Galactose-binding domain-like"/>
    <property type="match status" value="1"/>
</dbReference>